<dbReference type="PANTHER" id="PTHR24320">
    <property type="entry name" value="RETINOL DEHYDROGENASE"/>
    <property type="match status" value="1"/>
</dbReference>
<accession>A0ABQ0LBC8</accession>
<evidence type="ECO:0000313" key="4">
    <source>
        <dbReference type="Proteomes" id="UP000815677"/>
    </source>
</evidence>
<dbReference type="Pfam" id="PF00106">
    <property type="entry name" value="adh_short"/>
    <property type="match status" value="1"/>
</dbReference>
<reference evidence="3" key="1">
    <citation type="submission" date="2014-09" db="EMBL/GenBank/DDBJ databases">
        <title>Genome sequence of the luminous mushroom Mycena chlorophos for searching fungal bioluminescence genes.</title>
        <authorList>
            <person name="Tanaka Y."/>
            <person name="Kasuga D."/>
            <person name="Oba Y."/>
            <person name="Hase S."/>
            <person name="Sato K."/>
            <person name="Oba Y."/>
            <person name="Sakakibara Y."/>
        </authorList>
    </citation>
    <scope>NUCLEOTIDE SEQUENCE</scope>
</reference>
<dbReference type="InterPro" id="IPR002347">
    <property type="entry name" value="SDR_fam"/>
</dbReference>
<dbReference type="EMBL" id="DF844456">
    <property type="protein sequence ID" value="GAT48297.1"/>
    <property type="molecule type" value="Genomic_DNA"/>
</dbReference>
<sequence length="355" mass="38227">MSSSAFPTFSAQTTAEEVADTFRELIRGKNVLITGTSMNGIGYEAARVIAKYANLVIITGHNEERLKLSEAAIKSSFLRNTASGAQIRRLLLDLSSQDHVRAAAAEVLAYPEPLHALIHNAGAPISLTPTFIHAPGTTLDGVDVQWATNHFGPFLFTKLLLPKLYQAAREDADAGYVPRVVYISANGHQFGKGVDLEQFGQAYFDEKGSSGAMQTYWATKSANIMVAAELARRSKERVRAYSLHPGVVYTNIFERMKETNSFPAEIRGAVGGNGKGIVNGAGNPTSDIVSWKTIPQGAATTVAAAFDPRLDGFSGAYLVDCCPATDQVAPHTADEDKAARLWALTEEMIGETLDF</sequence>
<dbReference type="InterPro" id="IPR036291">
    <property type="entry name" value="NAD(P)-bd_dom_sf"/>
</dbReference>
<keyword evidence="2" id="KW-0560">Oxidoreductase</keyword>
<evidence type="ECO:0000313" key="3">
    <source>
        <dbReference type="EMBL" id="GAT48297.1"/>
    </source>
</evidence>
<organism evidence="3 4">
    <name type="scientific">Mycena chlorophos</name>
    <name type="common">Agaric fungus</name>
    <name type="synonym">Agaricus chlorophos</name>
    <dbReference type="NCBI Taxonomy" id="658473"/>
    <lineage>
        <taxon>Eukaryota</taxon>
        <taxon>Fungi</taxon>
        <taxon>Dikarya</taxon>
        <taxon>Basidiomycota</taxon>
        <taxon>Agaricomycotina</taxon>
        <taxon>Agaricomycetes</taxon>
        <taxon>Agaricomycetidae</taxon>
        <taxon>Agaricales</taxon>
        <taxon>Marasmiineae</taxon>
        <taxon>Mycenaceae</taxon>
        <taxon>Mycena</taxon>
    </lineage>
</organism>
<evidence type="ECO:0000256" key="1">
    <source>
        <dbReference type="ARBA" id="ARBA00006484"/>
    </source>
</evidence>
<gene>
    <name evidence="3" type="ORF">MCHLO_05716</name>
</gene>
<evidence type="ECO:0000256" key="2">
    <source>
        <dbReference type="ARBA" id="ARBA00023002"/>
    </source>
</evidence>
<dbReference type="PANTHER" id="PTHR24320:SF283">
    <property type="entry name" value="RETINOL DEHYDROGENASE 11"/>
    <property type="match status" value="1"/>
</dbReference>
<dbReference type="SUPFAM" id="SSF51735">
    <property type="entry name" value="NAD(P)-binding Rossmann-fold domains"/>
    <property type="match status" value="1"/>
</dbReference>
<keyword evidence="4" id="KW-1185">Reference proteome</keyword>
<name>A0ABQ0LBC8_MYCCL</name>
<protein>
    <submittedName>
        <fullName evidence="3">Short-chain dehydrogenase/reductase family protein</fullName>
    </submittedName>
</protein>
<comment type="similarity">
    <text evidence="1">Belongs to the short-chain dehydrogenases/reductases (SDR) family.</text>
</comment>
<dbReference type="Gene3D" id="3.40.50.720">
    <property type="entry name" value="NAD(P)-binding Rossmann-like Domain"/>
    <property type="match status" value="1"/>
</dbReference>
<dbReference type="Proteomes" id="UP000815677">
    <property type="component" value="Unassembled WGS sequence"/>
</dbReference>
<proteinExistence type="inferred from homology"/>